<feature type="transmembrane region" description="Helical" evidence="1">
    <location>
        <begin position="36"/>
        <end position="57"/>
    </location>
</feature>
<evidence type="ECO:0000313" key="4">
    <source>
        <dbReference type="Proteomes" id="UP000499080"/>
    </source>
</evidence>
<dbReference type="EMBL" id="BGPR01037926">
    <property type="protein sequence ID" value="GBO13651.1"/>
    <property type="molecule type" value="Genomic_DNA"/>
</dbReference>
<gene>
    <name evidence="3" type="ORF">AVEN_175724_1</name>
    <name evidence="2" type="ORF">AVEN_239290_1</name>
</gene>
<dbReference type="Proteomes" id="UP000499080">
    <property type="component" value="Unassembled WGS sequence"/>
</dbReference>
<sequence>MRDVKKRYLWRSQREYSLEHYEVFLRYDLRAKIVRALLCLCSLSSHVYIVLVCAFLNCFIKISFAKIEDFVAALFESNTSESRENQGHFTAPAKSLLISA</sequence>
<reference evidence="2 4" key="1">
    <citation type="journal article" date="2019" name="Sci. Rep.">
        <title>Orb-weaving spider Araneus ventricosus genome elucidates the spidroin gene catalogue.</title>
        <authorList>
            <person name="Kono N."/>
            <person name="Nakamura H."/>
            <person name="Ohtoshi R."/>
            <person name="Moran D.A.P."/>
            <person name="Shinohara A."/>
            <person name="Yoshida Y."/>
            <person name="Fujiwara M."/>
            <person name="Mori M."/>
            <person name="Tomita M."/>
            <person name="Arakawa K."/>
        </authorList>
    </citation>
    <scope>NUCLEOTIDE SEQUENCE [LARGE SCALE GENOMIC DNA]</scope>
</reference>
<dbReference type="EMBL" id="BGPR01037925">
    <property type="protein sequence ID" value="GBO13650.1"/>
    <property type="molecule type" value="Genomic_DNA"/>
</dbReference>
<dbReference type="AlphaFoldDB" id="A0A4Y2UQ13"/>
<accession>A0A4Y2UQ13</accession>
<evidence type="ECO:0000256" key="1">
    <source>
        <dbReference type="SAM" id="Phobius"/>
    </source>
</evidence>
<comment type="caution">
    <text evidence="2">The sequence shown here is derived from an EMBL/GenBank/DDBJ whole genome shotgun (WGS) entry which is preliminary data.</text>
</comment>
<organism evidence="2 4">
    <name type="scientific">Araneus ventricosus</name>
    <name type="common">Orbweaver spider</name>
    <name type="synonym">Epeira ventricosa</name>
    <dbReference type="NCBI Taxonomy" id="182803"/>
    <lineage>
        <taxon>Eukaryota</taxon>
        <taxon>Metazoa</taxon>
        <taxon>Ecdysozoa</taxon>
        <taxon>Arthropoda</taxon>
        <taxon>Chelicerata</taxon>
        <taxon>Arachnida</taxon>
        <taxon>Araneae</taxon>
        <taxon>Araneomorphae</taxon>
        <taxon>Entelegynae</taxon>
        <taxon>Araneoidea</taxon>
        <taxon>Araneidae</taxon>
        <taxon>Araneus</taxon>
    </lineage>
</organism>
<evidence type="ECO:0000313" key="2">
    <source>
        <dbReference type="EMBL" id="GBO13650.1"/>
    </source>
</evidence>
<keyword evidence="1" id="KW-1133">Transmembrane helix</keyword>
<protein>
    <submittedName>
        <fullName evidence="2">Uncharacterized protein</fullName>
    </submittedName>
</protein>
<keyword evidence="1" id="KW-0472">Membrane</keyword>
<name>A0A4Y2UQ13_ARAVE</name>
<evidence type="ECO:0000313" key="3">
    <source>
        <dbReference type="EMBL" id="GBO13651.1"/>
    </source>
</evidence>
<keyword evidence="1" id="KW-0812">Transmembrane</keyword>
<keyword evidence="4" id="KW-1185">Reference proteome</keyword>
<proteinExistence type="predicted"/>